<dbReference type="InterPro" id="IPR012902">
    <property type="entry name" value="N_methyl_site"/>
</dbReference>
<keyword evidence="1" id="KW-0812">Transmembrane</keyword>
<keyword evidence="1" id="KW-1133">Transmembrane helix</keyword>
<gene>
    <name evidence="2" type="ORF">N5D63_12500</name>
</gene>
<feature type="transmembrane region" description="Helical" evidence="1">
    <location>
        <begin position="12"/>
        <end position="32"/>
    </location>
</feature>
<name>A0AA42Q376_9BURK</name>
<comment type="caution">
    <text evidence="2">The sequence shown here is derived from an EMBL/GenBank/DDBJ whole genome shotgun (WGS) entry which is preliminary data.</text>
</comment>
<reference evidence="2" key="1">
    <citation type="submission" date="2022-09" db="EMBL/GenBank/DDBJ databases">
        <title>Intensive care unit water sources are persistently colonized with multi-drug resistant bacteria and are the site of extensive horizontal gene transfer of antibiotic resistance genes.</title>
        <authorList>
            <person name="Diorio-Toth L."/>
        </authorList>
    </citation>
    <scope>NUCLEOTIDE SEQUENCE</scope>
    <source>
        <strain evidence="2">GD03832</strain>
    </source>
</reference>
<evidence type="ECO:0000313" key="2">
    <source>
        <dbReference type="EMBL" id="MDH1334956.1"/>
    </source>
</evidence>
<dbReference type="Pfam" id="PF07963">
    <property type="entry name" value="N_methyl"/>
    <property type="match status" value="1"/>
</dbReference>
<dbReference type="RefSeq" id="WP_280008322.1">
    <property type="nucleotide sequence ID" value="NZ_JAOCEK010000008.1"/>
</dbReference>
<evidence type="ECO:0000256" key="1">
    <source>
        <dbReference type="SAM" id="Phobius"/>
    </source>
</evidence>
<protein>
    <submittedName>
        <fullName evidence="2">Prepilin-type N-terminal cleavage/methylation domain-containing protein</fullName>
    </submittedName>
</protein>
<dbReference type="Proteomes" id="UP001161065">
    <property type="component" value="Unassembled WGS sequence"/>
</dbReference>
<organism evidence="2 3">
    <name type="scientific">Comamonas thiooxydans</name>
    <dbReference type="NCBI Taxonomy" id="363952"/>
    <lineage>
        <taxon>Bacteria</taxon>
        <taxon>Pseudomonadati</taxon>
        <taxon>Pseudomonadota</taxon>
        <taxon>Betaproteobacteria</taxon>
        <taxon>Burkholderiales</taxon>
        <taxon>Comamonadaceae</taxon>
        <taxon>Comamonas</taxon>
    </lineage>
</organism>
<proteinExistence type="predicted"/>
<accession>A0AA42Q376</accession>
<dbReference type="EMBL" id="JAOCEK010000008">
    <property type="protein sequence ID" value="MDH1334956.1"/>
    <property type="molecule type" value="Genomic_DNA"/>
</dbReference>
<dbReference type="NCBIfam" id="TIGR02532">
    <property type="entry name" value="IV_pilin_GFxxxE"/>
    <property type="match status" value="1"/>
</dbReference>
<keyword evidence="1" id="KW-0472">Membrane</keyword>
<sequence>MNKNKNKGFTLVELLIGVGLISIASVSTYNIATYANDIRAIKSEVSDLSEFIKSIENTTDTTVFNDEAIQTFQKFKSNLELASITSKNGNLLLNYSNVKTRVCVDFVSKMISANKNITAIINGKDISKNDLNEISNSCFSNTNEISIVVNKSQSYTINTITASVNTPPPSHVDVVIPEIPIPIPVPTVPAFTPSTAIPVVYGITGVAPVYPVVPPSGGPIAITPGTTTGTIKPPTWTPPAFTPAGPATPAPVDDIDQNPLPPTPPTPPAQGVQIVKGGTLNICKKYNGTQLTTGGFRWYGEAMYNSSKLYTIQEYYSKFGTFGIYAGNLKPIYDEAVNSLLNPNPQYVYRCTMNGYDDYANW</sequence>
<dbReference type="PROSITE" id="PS00409">
    <property type="entry name" value="PROKAR_NTER_METHYL"/>
    <property type="match status" value="1"/>
</dbReference>
<dbReference type="AlphaFoldDB" id="A0AA42Q376"/>
<evidence type="ECO:0000313" key="3">
    <source>
        <dbReference type="Proteomes" id="UP001161065"/>
    </source>
</evidence>